<gene>
    <name evidence="1" type="ORF">CWN49_37525</name>
</gene>
<comment type="caution">
    <text evidence="1">The sequence shown here is derived from an EMBL/GenBank/DDBJ whole genome shotgun (WGS) entry which is preliminary data.</text>
</comment>
<reference evidence="1 2" key="1">
    <citation type="submission" date="2017-11" db="EMBL/GenBank/DDBJ databases">
        <authorList>
            <person name="Han C.G."/>
        </authorList>
    </citation>
    <scope>NUCLEOTIDE SEQUENCE [LARGE SCALE GENOMIC DNA]</scope>
    <source>
        <strain evidence="1 2">A10</strain>
    </source>
</reference>
<protein>
    <submittedName>
        <fullName evidence="1">Uncharacterized protein</fullName>
    </submittedName>
</protein>
<dbReference type="InterPro" id="IPR010583">
    <property type="entry name" value="MipA"/>
</dbReference>
<accession>A0A2J5NEZ9</accession>
<sequence>MLYKRQSTLSAGYTWLGEHAADSPIVSRRNEGSVTAAITWTF</sequence>
<feature type="non-terminal residue" evidence="1">
    <location>
        <position position="1"/>
    </location>
</feature>
<dbReference type="AlphaFoldDB" id="A0A2J5NEZ9"/>
<dbReference type="Pfam" id="PF06629">
    <property type="entry name" value="MipA"/>
    <property type="match status" value="1"/>
</dbReference>
<reference evidence="1 2" key="2">
    <citation type="submission" date="2018-01" db="EMBL/GenBank/DDBJ databases">
        <title>Genomic study of Klebsiella pneumoniae.</title>
        <authorList>
            <person name="Yang Y."/>
            <person name="Bicalho R."/>
        </authorList>
    </citation>
    <scope>NUCLEOTIDE SEQUENCE [LARGE SCALE GENOMIC DNA]</scope>
    <source>
        <strain evidence="1 2">A10</strain>
    </source>
</reference>
<evidence type="ECO:0000313" key="1">
    <source>
        <dbReference type="EMBL" id="PLO52131.1"/>
    </source>
</evidence>
<name>A0A2J5NEZ9_9ENTR</name>
<organism evidence="1 2">
    <name type="scientific">Klebsiella michiganensis</name>
    <dbReference type="NCBI Taxonomy" id="1134687"/>
    <lineage>
        <taxon>Bacteria</taxon>
        <taxon>Pseudomonadati</taxon>
        <taxon>Pseudomonadota</taxon>
        <taxon>Gammaproteobacteria</taxon>
        <taxon>Enterobacterales</taxon>
        <taxon>Enterobacteriaceae</taxon>
        <taxon>Klebsiella/Raoultella group</taxon>
        <taxon>Klebsiella</taxon>
    </lineage>
</organism>
<proteinExistence type="predicted"/>
<dbReference type="EMBL" id="PIDR01002339">
    <property type="protein sequence ID" value="PLO52131.1"/>
    <property type="molecule type" value="Genomic_DNA"/>
</dbReference>
<dbReference type="Proteomes" id="UP000234667">
    <property type="component" value="Unassembled WGS sequence"/>
</dbReference>
<evidence type="ECO:0000313" key="2">
    <source>
        <dbReference type="Proteomes" id="UP000234667"/>
    </source>
</evidence>